<protein>
    <recommendedName>
        <fullName evidence="9">Type-5 uracil-DNA glycosylase</fullName>
    </recommendedName>
</protein>
<evidence type="ECO:0000256" key="2">
    <source>
        <dbReference type="ARBA" id="ARBA00022723"/>
    </source>
</evidence>
<evidence type="ECO:0000259" key="10">
    <source>
        <dbReference type="SMART" id="SM00986"/>
    </source>
</evidence>
<dbReference type="SMART" id="SM00986">
    <property type="entry name" value="UDG"/>
    <property type="match status" value="1"/>
</dbReference>
<dbReference type="InterPro" id="IPR005122">
    <property type="entry name" value="Uracil-DNA_glycosylase-like"/>
</dbReference>
<keyword evidence="12" id="KW-1185">Reference proteome</keyword>
<dbReference type="CDD" id="cd10031">
    <property type="entry name" value="UDG-F5_TTUDGB_like"/>
    <property type="match status" value="1"/>
</dbReference>
<evidence type="ECO:0000256" key="3">
    <source>
        <dbReference type="ARBA" id="ARBA00022763"/>
    </source>
</evidence>
<dbReference type="PANTHER" id="PTHR33693">
    <property type="entry name" value="TYPE-5 URACIL-DNA GLYCOSYLASE"/>
    <property type="match status" value="1"/>
</dbReference>
<keyword evidence="1" id="KW-0004">4Fe-4S</keyword>
<dbReference type="InterPro" id="IPR044147">
    <property type="entry name" value="UdgB-like"/>
</dbReference>
<comment type="caution">
    <text evidence="11">The sequence shown here is derived from an EMBL/GenBank/DDBJ whole genome shotgun (WGS) entry which is preliminary data.</text>
</comment>
<dbReference type="SUPFAM" id="SSF52141">
    <property type="entry name" value="Uracil-DNA glycosylase-like"/>
    <property type="match status" value="1"/>
</dbReference>
<dbReference type="RefSeq" id="WP_130458496.1">
    <property type="nucleotide sequence ID" value="NZ_SHKM01000001.1"/>
</dbReference>
<evidence type="ECO:0000256" key="9">
    <source>
        <dbReference type="ARBA" id="ARBA00023887"/>
    </source>
</evidence>
<name>A0ABY0IQK5_9RHOO</name>
<dbReference type="Pfam" id="PF03167">
    <property type="entry name" value="UDG"/>
    <property type="match status" value="1"/>
</dbReference>
<dbReference type="InterPro" id="IPR051536">
    <property type="entry name" value="UDG_Type-4/5"/>
</dbReference>
<dbReference type="SMART" id="SM00987">
    <property type="entry name" value="UreE_C"/>
    <property type="match status" value="1"/>
</dbReference>
<keyword evidence="2" id="KW-0479">Metal-binding</keyword>
<evidence type="ECO:0000313" key="11">
    <source>
        <dbReference type="EMBL" id="RZT89856.1"/>
    </source>
</evidence>
<evidence type="ECO:0000256" key="6">
    <source>
        <dbReference type="ARBA" id="ARBA00023014"/>
    </source>
</evidence>
<dbReference type="InterPro" id="IPR036895">
    <property type="entry name" value="Uracil-DNA_glycosylase-like_sf"/>
</dbReference>
<sequence>MLAPTQTFSTDCTDCPRLAAHLAAIRQRDPDWHARPVPSFGSLESRLLVVGLGPGERGANRTGRPFTGDIAGELLYPSLHKFGFATEAWPLNAEGWANTGLELKDCRITNAVRCLPPQNKPLPVEIRQCNDYLGQEIASMPNLQAILILGAVAHQAVLRTFGLKVKDYPFGHAVRHVLPGGVETFTSYHCSGYNTRTGRLTTEGFEAVVGAIRDKLDRLG</sequence>
<comment type="similarity">
    <text evidence="8">Belongs to the uracil-DNA glycosylase (UDG) superfamily. Type 5 (UDGb) family.</text>
</comment>
<reference evidence="11 12" key="1">
    <citation type="submission" date="2019-02" db="EMBL/GenBank/DDBJ databases">
        <title>Genomic Encyclopedia of Type Strains, Phase IV (KMG-IV): sequencing the most valuable type-strain genomes for metagenomic binning, comparative biology and taxonomic classification.</title>
        <authorList>
            <person name="Goeker M."/>
        </authorList>
    </citation>
    <scope>NUCLEOTIDE SEQUENCE [LARGE SCALE GENOMIC DNA]</scope>
    <source>
        <strain evidence="11 12">DSM 21223</strain>
    </source>
</reference>
<evidence type="ECO:0000256" key="4">
    <source>
        <dbReference type="ARBA" id="ARBA00022801"/>
    </source>
</evidence>
<keyword evidence="6" id="KW-0411">Iron-sulfur</keyword>
<dbReference type="EMBL" id="SHKM01000001">
    <property type="protein sequence ID" value="RZT89856.1"/>
    <property type="molecule type" value="Genomic_DNA"/>
</dbReference>
<feature type="domain" description="Uracil-DNA glycosylase-like" evidence="10">
    <location>
        <begin position="38"/>
        <end position="209"/>
    </location>
</feature>
<dbReference type="Gene3D" id="3.40.470.10">
    <property type="entry name" value="Uracil-DNA glycosylase-like domain"/>
    <property type="match status" value="1"/>
</dbReference>
<proteinExistence type="inferred from homology"/>
<keyword evidence="7" id="KW-0234">DNA repair</keyword>
<evidence type="ECO:0000256" key="5">
    <source>
        <dbReference type="ARBA" id="ARBA00023004"/>
    </source>
</evidence>
<keyword evidence="5" id="KW-0408">Iron</keyword>
<accession>A0ABY0IQK5</accession>
<organism evidence="11 12">
    <name type="scientific">Azospira oryzae</name>
    <dbReference type="NCBI Taxonomy" id="146939"/>
    <lineage>
        <taxon>Bacteria</taxon>
        <taxon>Pseudomonadati</taxon>
        <taxon>Pseudomonadota</taxon>
        <taxon>Betaproteobacteria</taxon>
        <taxon>Rhodocyclales</taxon>
        <taxon>Rhodocyclaceae</taxon>
        <taxon>Azospira</taxon>
    </lineage>
</organism>
<gene>
    <name evidence="11" type="ORF">EV678_0652</name>
</gene>
<keyword evidence="3" id="KW-0227">DNA damage</keyword>
<dbReference type="Proteomes" id="UP000292136">
    <property type="component" value="Unassembled WGS sequence"/>
</dbReference>
<evidence type="ECO:0000313" key="12">
    <source>
        <dbReference type="Proteomes" id="UP000292136"/>
    </source>
</evidence>
<evidence type="ECO:0000256" key="1">
    <source>
        <dbReference type="ARBA" id="ARBA00022485"/>
    </source>
</evidence>
<evidence type="ECO:0000256" key="8">
    <source>
        <dbReference type="ARBA" id="ARBA00023779"/>
    </source>
</evidence>
<keyword evidence="4" id="KW-0378">Hydrolase</keyword>
<evidence type="ECO:0000256" key="7">
    <source>
        <dbReference type="ARBA" id="ARBA00023204"/>
    </source>
</evidence>
<dbReference type="PANTHER" id="PTHR33693:SF3">
    <property type="entry name" value="TYPE-5 URACIL-DNA GLYCOSYLASE"/>
    <property type="match status" value="1"/>
</dbReference>